<proteinExistence type="predicted"/>
<dbReference type="InterPro" id="IPR036640">
    <property type="entry name" value="ABC1_TM_sf"/>
</dbReference>
<dbReference type="Gene3D" id="3.40.50.300">
    <property type="entry name" value="P-loop containing nucleotide triphosphate hydrolases"/>
    <property type="match status" value="1"/>
</dbReference>
<feature type="domain" description="ABC transporter" evidence="10">
    <location>
        <begin position="333"/>
        <end position="568"/>
    </location>
</feature>
<evidence type="ECO:0000256" key="2">
    <source>
        <dbReference type="ARBA" id="ARBA00022448"/>
    </source>
</evidence>
<gene>
    <name evidence="12" type="ordered locus">Spico_0172</name>
</gene>
<comment type="subcellular location">
    <subcellularLocation>
        <location evidence="1">Cell membrane</location>
        <topology evidence="1">Multi-pass membrane protein</topology>
    </subcellularLocation>
</comment>
<dbReference type="InterPro" id="IPR003439">
    <property type="entry name" value="ABC_transporter-like_ATP-bd"/>
</dbReference>
<dbReference type="GO" id="GO:0015421">
    <property type="term" value="F:ABC-type oligopeptide transporter activity"/>
    <property type="evidence" value="ECO:0007669"/>
    <property type="project" value="TreeGrafter"/>
</dbReference>
<dbReference type="SUPFAM" id="SSF52540">
    <property type="entry name" value="P-loop containing nucleoside triphosphate hydrolases"/>
    <property type="match status" value="1"/>
</dbReference>
<dbReference type="FunFam" id="3.40.50.300:FF:000221">
    <property type="entry name" value="Multidrug ABC transporter ATP-binding protein"/>
    <property type="match status" value="1"/>
</dbReference>
<evidence type="ECO:0000256" key="9">
    <source>
        <dbReference type="SAM" id="Phobius"/>
    </source>
</evidence>
<feature type="transmembrane region" description="Helical" evidence="9">
    <location>
        <begin position="238"/>
        <end position="260"/>
    </location>
</feature>
<evidence type="ECO:0000313" key="13">
    <source>
        <dbReference type="Proteomes" id="UP000007939"/>
    </source>
</evidence>
<dbReference type="EMBL" id="CP002659">
    <property type="protein sequence ID" value="AEC01410.1"/>
    <property type="molecule type" value="Genomic_DNA"/>
</dbReference>
<name>F4GJY5_PARC1</name>
<keyword evidence="13" id="KW-1185">Reference proteome</keyword>
<feature type="transmembrane region" description="Helical" evidence="9">
    <location>
        <begin position="272"/>
        <end position="296"/>
    </location>
</feature>
<dbReference type="InterPro" id="IPR017871">
    <property type="entry name" value="ABC_transporter-like_CS"/>
</dbReference>
<evidence type="ECO:0000256" key="3">
    <source>
        <dbReference type="ARBA" id="ARBA00022475"/>
    </source>
</evidence>
<accession>F4GJY5</accession>
<dbReference type="HOGENOM" id="CLU_000604_84_3_12"/>
<dbReference type="KEGG" id="scc:Spico_0172"/>
<dbReference type="InterPro" id="IPR003593">
    <property type="entry name" value="AAA+_ATPase"/>
</dbReference>
<dbReference type="STRING" id="760011.Spico_0172"/>
<evidence type="ECO:0000256" key="1">
    <source>
        <dbReference type="ARBA" id="ARBA00004651"/>
    </source>
</evidence>
<keyword evidence="4 9" id="KW-0812">Transmembrane</keyword>
<evidence type="ECO:0000259" key="11">
    <source>
        <dbReference type="PROSITE" id="PS50929"/>
    </source>
</evidence>
<dbReference type="InterPro" id="IPR011527">
    <property type="entry name" value="ABC1_TM_dom"/>
</dbReference>
<dbReference type="SUPFAM" id="SSF90123">
    <property type="entry name" value="ABC transporter transmembrane region"/>
    <property type="match status" value="1"/>
</dbReference>
<keyword evidence="7 9" id="KW-1133">Transmembrane helix</keyword>
<dbReference type="EC" id="3.6.3.44" evidence="12"/>
<dbReference type="RefSeq" id="WP_013738806.1">
    <property type="nucleotide sequence ID" value="NC_015436.1"/>
</dbReference>
<dbReference type="PROSITE" id="PS00211">
    <property type="entry name" value="ABC_TRANSPORTER_1"/>
    <property type="match status" value="1"/>
</dbReference>
<sequence>MFKLMKHLRNYRKEVIIGPLLKFLEVICELALPTIMALAINNGVIMQDKSYVLKMGGLMVILAFAGFACAWVCQRVASYTSQGFGTMLRDKLFSHIMSLSPGQVRDMGASTLTNRLTNDVNQMQLWVAMMIRLVSRSPFIIIGSLIMAFSLDVRLALILLAATPFLGLIIYLLTRFTSPLYRSYQSRLDILGRRVKENLSGVRVIRAFSKEDYEEKRFASDNNGVRDTGLGIGRLSALYSPLTSLVVNLVILTILWQGGIHIEGGTLSQGDLIAFISYVNQILVALLVLANLIILFTRSLAAAGRINHVFDITPDIIENPRFPETPAIAGEAVGFSHVRFGYNMTGEPVLDNADFTIPRGKVVGIIGATGSGKSTIAALILRFFDVMEGSVRVDGRDVKDYPLTVLREKIGFVPQKTKLFSGTIADNIRWGNPGAPDEQVRHAATLAQAHDFIMEMPAGYDSPVSRDGRNLSGGQKQRIAVARALIRQPDILILDDATSALDFRTEALVRTAIRRDAPDRTMFIISQRAGIVKDADIIIVCDNGRIAGIGSHASLHESCGVYRNICMSQLTGQEAAS</sequence>
<dbReference type="eggNOG" id="COG1132">
    <property type="taxonomic scope" value="Bacteria"/>
</dbReference>
<keyword evidence="6" id="KW-0067">ATP-binding</keyword>
<dbReference type="CDD" id="cd18548">
    <property type="entry name" value="ABC_6TM_Tm287_like"/>
    <property type="match status" value="1"/>
</dbReference>
<keyword evidence="5" id="KW-0547">Nucleotide-binding</keyword>
<dbReference type="GO" id="GO:0005524">
    <property type="term" value="F:ATP binding"/>
    <property type="evidence" value="ECO:0007669"/>
    <property type="project" value="UniProtKB-KW"/>
</dbReference>
<organism evidence="12 13">
    <name type="scientific">Parasphaerochaeta coccoides (strain ATCC BAA-1237 / DSM 17374 / SPN1)</name>
    <name type="common">Sphaerochaeta coccoides</name>
    <dbReference type="NCBI Taxonomy" id="760011"/>
    <lineage>
        <taxon>Bacteria</taxon>
        <taxon>Pseudomonadati</taxon>
        <taxon>Spirochaetota</taxon>
        <taxon>Spirochaetia</taxon>
        <taxon>Spirochaetales</taxon>
        <taxon>Sphaerochaetaceae</taxon>
        <taxon>Parasphaerochaeta</taxon>
    </lineage>
</organism>
<evidence type="ECO:0000256" key="4">
    <source>
        <dbReference type="ARBA" id="ARBA00022692"/>
    </source>
</evidence>
<dbReference type="PROSITE" id="PS50929">
    <property type="entry name" value="ABC_TM1F"/>
    <property type="match status" value="1"/>
</dbReference>
<keyword evidence="2" id="KW-0813">Transport</keyword>
<feature type="transmembrane region" description="Helical" evidence="9">
    <location>
        <begin position="125"/>
        <end position="149"/>
    </location>
</feature>
<evidence type="ECO:0000313" key="12">
    <source>
        <dbReference type="EMBL" id="AEC01410.1"/>
    </source>
</evidence>
<protein>
    <submittedName>
        <fullName evidence="12">Xenobiotic-transporting ATPase</fullName>
        <ecNumber evidence="12">3.6.3.44</ecNumber>
    </submittedName>
</protein>
<reference evidence="12 13" key="2">
    <citation type="journal article" date="2012" name="Stand. Genomic Sci.">
        <title>Complete genome sequence of the termite hindgut bacterium Spirochaeta coccoides type strain (SPN1(T)), reclassification in the genus Sphaerochaeta as Sphaerochaeta coccoides comb. nov. and emendations of the family Spirochaetaceae and the genus Sphaerochaeta.</title>
        <authorList>
            <person name="Abt B."/>
            <person name="Han C."/>
            <person name="Scheuner C."/>
            <person name="Lu M."/>
            <person name="Lapidus A."/>
            <person name="Nolan M."/>
            <person name="Lucas S."/>
            <person name="Hammon N."/>
            <person name="Deshpande S."/>
            <person name="Cheng J.F."/>
            <person name="Tapia R."/>
            <person name="Goodwin L.A."/>
            <person name="Pitluck S."/>
            <person name="Liolios K."/>
            <person name="Pagani I."/>
            <person name="Ivanova N."/>
            <person name="Mavromatis K."/>
            <person name="Mikhailova N."/>
            <person name="Huntemann M."/>
            <person name="Pati A."/>
            <person name="Chen A."/>
            <person name="Palaniappan K."/>
            <person name="Land M."/>
            <person name="Hauser L."/>
            <person name="Brambilla E.M."/>
            <person name="Rohde M."/>
            <person name="Spring S."/>
            <person name="Gronow S."/>
            <person name="Goker M."/>
            <person name="Woyke T."/>
            <person name="Bristow J."/>
            <person name="Eisen J.A."/>
            <person name="Markowitz V."/>
            <person name="Hugenholtz P."/>
            <person name="Kyrpides N.C."/>
            <person name="Klenk H.P."/>
            <person name="Detter J.C."/>
        </authorList>
    </citation>
    <scope>NUCLEOTIDE SEQUENCE [LARGE SCALE GENOMIC DNA]</scope>
    <source>
        <strain evidence="13">ATCC BAA-1237 / DSM 17374 / SPN1</strain>
    </source>
</reference>
<dbReference type="InterPro" id="IPR027417">
    <property type="entry name" value="P-loop_NTPase"/>
</dbReference>
<dbReference type="OrthoDB" id="341671at2"/>
<evidence type="ECO:0000256" key="6">
    <source>
        <dbReference type="ARBA" id="ARBA00022840"/>
    </source>
</evidence>
<feature type="domain" description="ABC transmembrane type-1" evidence="11">
    <location>
        <begin position="16"/>
        <end position="298"/>
    </location>
</feature>
<dbReference type="AlphaFoldDB" id="F4GJY5"/>
<feature type="transmembrane region" description="Helical" evidence="9">
    <location>
        <begin position="155"/>
        <end position="174"/>
    </location>
</feature>
<evidence type="ECO:0000256" key="8">
    <source>
        <dbReference type="ARBA" id="ARBA00023136"/>
    </source>
</evidence>
<feature type="transmembrane region" description="Helical" evidence="9">
    <location>
        <begin position="52"/>
        <end position="73"/>
    </location>
</feature>
<feature type="transmembrane region" description="Helical" evidence="9">
    <location>
        <begin position="20"/>
        <end position="40"/>
    </location>
</feature>
<dbReference type="PANTHER" id="PTHR43394">
    <property type="entry name" value="ATP-DEPENDENT PERMEASE MDL1, MITOCHONDRIAL"/>
    <property type="match status" value="1"/>
</dbReference>
<reference evidence="13" key="1">
    <citation type="submission" date="2011-04" db="EMBL/GenBank/DDBJ databases">
        <title>The complete genome of Spirochaeta coccoides DSM 17374.</title>
        <authorList>
            <person name="Lucas S."/>
            <person name="Copeland A."/>
            <person name="Lapidus A."/>
            <person name="Bruce D."/>
            <person name="Goodwin L."/>
            <person name="Pitluck S."/>
            <person name="Peters L."/>
            <person name="Kyrpides N."/>
            <person name="Mavromatis K."/>
            <person name="Pagani I."/>
            <person name="Ivanova N."/>
            <person name="Ovchinnikova G."/>
            <person name="Lu M."/>
            <person name="Detter J.C."/>
            <person name="Tapia R."/>
            <person name="Han C."/>
            <person name="Land M."/>
            <person name="Hauser L."/>
            <person name="Markowitz V."/>
            <person name="Cheng J.-F."/>
            <person name="Hugenholtz P."/>
            <person name="Woyke T."/>
            <person name="Wu D."/>
            <person name="Spring S."/>
            <person name="Schroeder M."/>
            <person name="Brambilla E."/>
            <person name="Klenk H.-P."/>
            <person name="Eisen J.A."/>
        </authorList>
    </citation>
    <scope>NUCLEOTIDE SEQUENCE [LARGE SCALE GENOMIC DNA]</scope>
    <source>
        <strain evidence="13">ATCC BAA-1237 / DSM 17374 / SPN1</strain>
    </source>
</reference>
<dbReference type="GO" id="GO:0016887">
    <property type="term" value="F:ATP hydrolysis activity"/>
    <property type="evidence" value="ECO:0007669"/>
    <property type="project" value="InterPro"/>
</dbReference>
<evidence type="ECO:0000256" key="7">
    <source>
        <dbReference type="ARBA" id="ARBA00022989"/>
    </source>
</evidence>
<keyword evidence="8 9" id="KW-0472">Membrane</keyword>
<dbReference type="Gene3D" id="1.20.1560.10">
    <property type="entry name" value="ABC transporter type 1, transmembrane domain"/>
    <property type="match status" value="1"/>
</dbReference>
<dbReference type="Pfam" id="PF00664">
    <property type="entry name" value="ABC_membrane"/>
    <property type="match status" value="1"/>
</dbReference>
<dbReference type="PROSITE" id="PS50893">
    <property type="entry name" value="ABC_TRANSPORTER_2"/>
    <property type="match status" value="1"/>
</dbReference>
<dbReference type="Pfam" id="PF00005">
    <property type="entry name" value="ABC_tran"/>
    <property type="match status" value="1"/>
</dbReference>
<dbReference type="PANTHER" id="PTHR43394:SF1">
    <property type="entry name" value="ATP-BINDING CASSETTE SUB-FAMILY B MEMBER 10, MITOCHONDRIAL"/>
    <property type="match status" value="1"/>
</dbReference>
<evidence type="ECO:0000256" key="5">
    <source>
        <dbReference type="ARBA" id="ARBA00022741"/>
    </source>
</evidence>
<dbReference type="Proteomes" id="UP000007939">
    <property type="component" value="Chromosome"/>
</dbReference>
<dbReference type="GO" id="GO:0005886">
    <property type="term" value="C:plasma membrane"/>
    <property type="evidence" value="ECO:0007669"/>
    <property type="project" value="UniProtKB-SubCell"/>
</dbReference>
<dbReference type="SMART" id="SM00382">
    <property type="entry name" value="AAA"/>
    <property type="match status" value="1"/>
</dbReference>
<dbReference type="InterPro" id="IPR039421">
    <property type="entry name" value="Type_1_exporter"/>
</dbReference>
<keyword evidence="3" id="KW-1003">Cell membrane</keyword>
<keyword evidence="12" id="KW-0378">Hydrolase</keyword>
<evidence type="ECO:0000259" key="10">
    <source>
        <dbReference type="PROSITE" id="PS50893"/>
    </source>
</evidence>